<dbReference type="InterPro" id="IPR054254">
    <property type="entry name" value="DUF6985"/>
</dbReference>
<comment type="caution">
    <text evidence="2">The sequence shown here is derived from an EMBL/GenBank/DDBJ whole genome shotgun (WGS) entry which is preliminary data.</text>
</comment>
<organism evidence="2 3">
    <name type="scientific">Hymenobacter glaciei</name>
    <dbReference type="NCBI Taxonomy" id="877209"/>
    <lineage>
        <taxon>Bacteria</taxon>
        <taxon>Pseudomonadati</taxon>
        <taxon>Bacteroidota</taxon>
        <taxon>Cytophagia</taxon>
        <taxon>Cytophagales</taxon>
        <taxon>Hymenobacteraceae</taxon>
        <taxon>Hymenobacter</taxon>
    </lineage>
</organism>
<dbReference type="Proteomes" id="UP001501469">
    <property type="component" value="Unassembled WGS sequence"/>
</dbReference>
<evidence type="ECO:0000313" key="2">
    <source>
        <dbReference type="EMBL" id="GAA4024569.1"/>
    </source>
</evidence>
<gene>
    <name evidence="2" type="ORF">GCM10022409_05720</name>
</gene>
<name>A0ABP7TDM0_9BACT</name>
<dbReference type="Pfam" id="PF22481">
    <property type="entry name" value="DUF6985"/>
    <property type="match status" value="1"/>
</dbReference>
<proteinExistence type="predicted"/>
<keyword evidence="3" id="KW-1185">Reference proteome</keyword>
<feature type="domain" description="DUF6985" evidence="1">
    <location>
        <begin position="22"/>
        <end position="160"/>
    </location>
</feature>
<dbReference type="RefSeq" id="WP_345050057.1">
    <property type="nucleotide sequence ID" value="NZ_BAABDK010000002.1"/>
</dbReference>
<reference evidence="3" key="1">
    <citation type="journal article" date="2019" name="Int. J. Syst. Evol. Microbiol.">
        <title>The Global Catalogue of Microorganisms (GCM) 10K type strain sequencing project: providing services to taxonomists for standard genome sequencing and annotation.</title>
        <authorList>
            <consortium name="The Broad Institute Genomics Platform"/>
            <consortium name="The Broad Institute Genome Sequencing Center for Infectious Disease"/>
            <person name="Wu L."/>
            <person name="Ma J."/>
        </authorList>
    </citation>
    <scope>NUCLEOTIDE SEQUENCE [LARGE SCALE GENOMIC DNA]</scope>
    <source>
        <strain evidence="3">JCM 17225</strain>
    </source>
</reference>
<evidence type="ECO:0000313" key="3">
    <source>
        <dbReference type="Proteomes" id="UP001501469"/>
    </source>
</evidence>
<accession>A0ABP7TDM0</accession>
<protein>
    <recommendedName>
        <fullName evidence="1">DUF6985 domain-containing protein</fullName>
    </recommendedName>
</protein>
<sequence length="189" mass="20914">MPDSLVSKAAGALRLDVVFGDTWEAVAPLAVPFFDGQQVQVAFDCGAVPEAGFMRAADAALLNLLALGEAERLAVTDAVMANYQQALLDDGEPLPLTQPSDIWQYIQPRHLLVRFEEDEAQHDIYLLIEAECAWEVEHGLQLVFRQGRMLTRMSQCDGHLTESSAEGIAEEQDALMMRYYAAFGRPTNQ</sequence>
<dbReference type="EMBL" id="BAABDK010000002">
    <property type="protein sequence ID" value="GAA4024569.1"/>
    <property type="molecule type" value="Genomic_DNA"/>
</dbReference>
<evidence type="ECO:0000259" key="1">
    <source>
        <dbReference type="Pfam" id="PF22481"/>
    </source>
</evidence>